<name>A0A8J2SVU8_9STRA</name>
<evidence type="ECO:0000256" key="1">
    <source>
        <dbReference type="SAM" id="MobiDB-lite"/>
    </source>
</evidence>
<comment type="caution">
    <text evidence="2">The sequence shown here is derived from an EMBL/GenBank/DDBJ whole genome shotgun (WGS) entry which is preliminary data.</text>
</comment>
<dbReference type="AlphaFoldDB" id="A0A8J2SVU8"/>
<evidence type="ECO:0000313" key="3">
    <source>
        <dbReference type="Proteomes" id="UP000789595"/>
    </source>
</evidence>
<accession>A0A8J2SVU8</accession>
<gene>
    <name evidence="2" type="ORF">PECAL_4P10760</name>
</gene>
<dbReference type="Proteomes" id="UP000789595">
    <property type="component" value="Unassembled WGS sequence"/>
</dbReference>
<sequence length="105" mass="11261">MAVHRAALKARSGSPVPLQARRASREVGRLDRIQSSIRQRNGRARVVGQRRVSVAVLWRGSSSPPSLASGSAAGGGERAMRCRERAAFGEAPTSRTRPGTSRRSI</sequence>
<keyword evidence="3" id="KW-1185">Reference proteome</keyword>
<reference evidence="2" key="1">
    <citation type="submission" date="2021-11" db="EMBL/GenBank/DDBJ databases">
        <authorList>
            <consortium name="Genoscope - CEA"/>
            <person name="William W."/>
        </authorList>
    </citation>
    <scope>NUCLEOTIDE SEQUENCE</scope>
</reference>
<feature type="region of interest" description="Disordered" evidence="1">
    <location>
        <begin position="60"/>
        <end position="105"/>
    </location>
</feature>
<organism evidence="2 3">
    <name type="scientific">Pelagomonas calceolata</name>
    <dbReference type="NCBI Taxonomy" id="35677"/>
    <lineage>
        <taxon>Eukaryota</taxon>
        <taxon>Sar</taxon>
        <taxon>Stramenopiles</taxon>
        <taxon>Ochrophyta</taxon>
        <taxon>Pelagophyceae</taxon>
        <taxon>Pelagomonadales</taxon>
        <taxon>Pelagomonadaceae</taxon>
        <taxon>Pelagomonas</taxon>
    </lineage>
</organism>
<proteinExistence type="predicted"/>
<dbReference type="EMBL" id="CAKKNE010000004">
    <property type="protein sequence ID" value="CAH0373834.1"/>
    <property type="molecule type" value="Genomic_DNA"/>
</dbReference>
<feature type="compositionally biased region" description="Low complexity" evidence="1">
    <location>
        <begin position="92"/>
        <end position="105"/>
    </location>
</feature>
<feature type="non-terminal residue" evidence="2">
    <location>
        <position position="105"/>
    </location>
</feature>
<evidence type="ECO:0000313" key="2">
    <source>
        <dbReference type="EMBL" id="CAH0373834.1"/>
    </source>
</evidence>
<feature type="compositionally biased region" description="Low complexity" evidence="1">
    <location>
        <begin position="60"/>
        <end position="71"/>
    </location>
</feature>
<feature type="compositionally biased region" description="Basic and acidic residues" evidence="1">
    <location>
        <begin position="78"/>
        <end position="87"/>
    </location>
</feature>
<protein>
    <submittedName>
        <fullName evidence="2">Uncharacterized protein</fullName>
    </submittedName>
</protein>
<feature type="region of interest" description="Disordered" evidence="1">
    <location>
        <begin position="1"/>
        <end position="27"/>
    </location>
</feature>